<dbReference type="HOGENOM" id="CLU_031468_2_1_1"/>
<accession>Q5KKB2</accession>
<keyword evidence="1" id="KW-0812">Transmembrane</keyword>
<dbReference type="VEuPathDB" id="FungiDB:CNC03630"/>
<dbReference type="SUPFAM" id="SSF48179">
    <property type="entry name" value="6-phosphogluconate dehydrogenase C-terminal domain-like"/>
    <property type="match status" value="1"/>
</dbReference>
<dbReference type="EMBL" id="AE017343">
    <property type="protein sequence ID" value="AAW42280.1"/>
    <property type="molecule type" value="Genomic_DNA"/>
</dbReference>
<protein>
    <recommendedName>
        <fullName evidence="6">2-dehydropantoate 2-reductase</fullName>
    </recommendedName>
</protein>
<keyword evidence="1" id="KW-0472">Membrane</keyword>
<dbReference type="InterPro" id="IPR013328">
    <property type="entry name" value="6PGD_dom2"/>
</dbReference>
<dbReference type="PaxDb" id="214684-Q5KKB2"/>
<dbReference type="OMA" id="WTRTTIG"/>
<dbReference type="Proteomes" id="UP000002149">
    <property type="component" value="Chromosome 3"/>
</dbReference>
<evidence type="ECO:0000256" key="1">
    <source>
        <dbReference type="SAM" id="Phobius"/>
    </source>
</evidence>
<dbReference type="KEGG" id="cne:CNC03630"/>
<dbReference type="RefSeq" id="XP_569587.1">
    <property type="nucleotide sequence ID" value="XM_569587.2"/>
</dbReference>
<keyword evidence="5" id="KW-1185">Reference proteome</keyword>
<feature type="transmembrane region" description="Helical" evidence="1">
    <location>
        <begin position="12"/>
        <end position="29"/>
    </location>
</feature>
<evidence type="ECO:0000313" key="5">
    <source>
        <dbReference type="Proteomes" id="UP000002149"/>
    </source>
</evidence>
<feature type="domain" description="Ketopantoate reductase C-terminal" evidence="3">
    <location>
        <begin position="214"/>
        <end position="356"/>
    </location>
</feature>
<reference evidence="4 5" key="1">
    <citation type="journal article" date="2005" name="Science">
        <title>The genome of the basidiomycetous yeast and human pathogen Cryptococcus neoformans.</title>
        <authorList>
            <person name="Loftus B.J."/>
            <person name="Fung E."/>
            <person name="Roncaglia P."/>
            <person name="Rowley D."/>
            <person name="Amedeo P."/>
            <person name="Bruno D."/>
            <person name="Vamathevan J."/>
            <person name="Miranda M."/>
            <person name="Anderson I.J."/>
            <person name="Fraser J.A."/>
            <person name="Allen J.E."/>
            <person name="Bosdet I.E."/>
            <person name="Brent M.R."/>
            <person name="Chiu R."/>
            <person name="Doering T.L."/>
            <person name="Donlin M.J."/>
            <person name="D'Souza C.A."/>
            <person name="Fox D.S."/>
            <person name="Grinberg V."/>
            <person name="Fu J."/>
            <person name="Fukushima M."/>
            <person name="Haas B.J."/>
            <person name="Huang J.C."/>
            <person name="Janbon G."/>
            <person name="Jones S.J."/>
            <person name="Koo H.L."/>
            <person name="Krzywinski M.I."/>
            <person name="Kwon-Chung J.K."/>
            <person name="Lengeler K.B."/>
            <person name="Maiti R."/>
            <person name="Marra M.A."/>
            <person name="Marra R.E."/>
            <person name="Mathewson C.A."/>
            <person name="Mitchell T.G."/>
            <person name="Pertea M."/>
            <person name="Riggs F.R."/>
            <person name="Salzberg S.L."/>
            <person name="Schein J.E."/>
            <person name="Shvartsbeyn A."/>
            <person name="Shin H."/>
            <person name="Shumway M."/>
            <person name="Specht C.A."/>
            <person name="Suh B.B."/>
            <person name="Tenney A."/>
            <person name="Utterback T.R."/>
            <person name="Wickes B.L."/>
            <person name="Wortman J.R."/>
            <person name="Wye N.H."/>
            <person name="Kronstad J.W."/>
            <person name="Lodge J.K."/>
            <person name="Heitman J."/>
            <person name="Davis R.W."/>
            <person name="Fraser C.M."/>
            <person name="Hyman R.W."/>
        </authorList>
    </citation>
    <scope>NUCLEOTIDE SEQUENCE [LARGE SCALE GENOMIC DNA]</scope>
    <source>
        <strain evidence="5">JEC21 / ATCC MYA-565</strain>
    </source>
</reference>
<evidence type="ECO:0000313" key="4">
    <source>
        <dbReference type="EMBL" id="AAW42280.1"/>
    </source>
</evidence>
<dbReference type="InterPro" id="IPR013332">
    <property type="entry name" value="KPR_N"/>
</dbReference>
<dbReference type="STRING" id="214684.Q5KKB2"/>
<dbReference type="InterPro" id="IPR008927">
    <property type="entry name" value="6-PGluconate_DH-like_C_sf"/>
</dbReference>
<keyword evidence="1" id="KW-1133">Transmembrane helix</keyword>
<proteinExistence type="predicted"/>
<dbReference type="GeneID" id="3256814"/>
<organism evidence="4 5">
    <name type="scientific">Cryptococcus deneoformans (strain JEC21 / ATCC MYA-565)</name>
    <name type="common">Cryptococcus neoformans var. neoformans serotype D</name>
    <dbReference type="NCBI Taxonomy" id="214684"/>
    <lineage>
        <taxon>Eukaryota</taxon>
        <taxon>Fungi</taxon>
        <taxon>Dikarya</taxon>
        <taxon>Basidiomycota</taxon>
        <taxon>Agaricomycotina</taxon>
        <taxon>Tremellomycetes</taxon>
        <taxon>Tremellales</taxon>
        <taxon>Cryptococcaceae</taxon>
        <taxon>Cryptococcus</taxon>
        <taxon>Cryptococcus neoformans species complex</taxon>
    </lineage>
</organism>
<dbReference type="InterPro" id="IPR013752">
    <property type="entry name" value="KPA_reductase"/>
</dbReference>
<evidence type="ECO:0000259" key="3">
    <source>
        <dbReference type="Pfam" id="PF08546"/>
    </source>
</evidence>
<dbReference type="OrthoDB" id="2569786at2759"/>
<dbReference type="InterPro" id="IPR051402">
    <property type="entry name" value="KPR-Related"/>
</dbReference>
<dbReference type="Pfam" id="PF08546">
    <property type="entry name" value="ApbA_C"/>
    <property type="match status" value="1"/>
</dbReference>
<dbReference type="Pfam" id="PF02558">
    <property type="entry name" value="ApbA"/>
    <property type="match status" value="1"/>
</dbReference>
<feature type="domain" description="Ketopantoate reductase N-terminal" evidence="2">
    <location>
        <begin position="13"/>
        <end position="169"/>
    </location>
</feature>
<dbReference type="AlphaFoldDB" id="Q5KKB2"/>
<dbReference type="PANTHER" id="PTHR21708">
    <property type="entry name" value="PROBABLE 2-DEHYDROPANTOATE 2-REDUCTASE"/>
    <property type="match status" value="1"/>
</dbReference>
<dbReference type="PANTHER" id="PTHR21708:SF43">
    <property type="entry name" value="KETOPANTOATE REDUCTASE C-TERMINAL DOMAIN-CONTAINING PROTEIN"/>
    <property type="match status" value="1"/>
</dbReference>
<dbReference type="Gene3D" id="1.10.1040.10">
    <property type="entry name" value="N-(1-d-carboxylethyl)-l-norvaline Dehydrogenase, domain 2"/>
    <property type="match status" value="1"/>
</dbReference>
<sequence length="374" mass="41123">MASGFSSESPVNILLIGLGSIGSIYAYLLEKSGKARVTAVARSNYTLYTTSGVTLDTERFGEINNWKPYRVFKTQQEALNDGTFYASCIVCTKCLPDVLPNVKLLEDTLASDQIGSYHLMQNGLGIEEDLFTALEGREIPILSSCAWIGIMTSSDGQVVSWSGQDMLVTGIYPPASPETGNQTRAFSLKEAEALNLWVDLLRAGEGIVHPTERIDSIRFSKNVWNCAWASVQGLVRATALAFAPLSLEQAAVVKAYFREIVAVGFEAGLLWKGMIQYPSGEISAGLEDVVNYCWDKITGMAVARGVGHKYSLLIDVETGRPFELEVIVGSVLRLAQKHNIETPRLEYTYVLLKVLQGEILREKRLRVKERAVVA</sequence>
<evidence type="ECO:0000259" key="2">
    <source>
        <dbReference type="Pfam" id="PF02558"/>
    </source>
</evidence>
<evidence type="ECO:0008006" key="6">
    <source>
        <dbReference type="Google" id="ProtNLM"/>
    </source>
</evidence>
<dbReference type="GO" id="GO:0005737">
    <property type="term" value="C:cytoplasm"/>
    <property type="evidence" value="ECO:0000318"/>
    <property type="project" value="GO_Central"/>
</dbReference>
<dbReference type="InParanoid" id="Q5KKB2"/>
<gene>
    <name evidence="4" type="ordered locus">CNC03630</name>
</gene>
<dbReference type="eggNOG" id="ENOG502RYJ0">
    <property type="taxonomic scope" value="Eukaryota"/>
</dbReference>
<name>Q5KKB2_CRYD1</name>
<dbReference type="Gene3D" id="3.40.50.720">
    <property type="entry name" value="NAD(P)-binding Rossmann-like Domain"/>
    <property type="match status" value="1"/>
</dbReference>